<dbReference type="Gene3D" id="3.40.1410.10">
    <property type="entry name" value="Chorismate lyase-like"/>
    <property type="match status" value="1"/>
</dbReference>
<comment type="similarity">
    <text evidence="4">Belongs to the UbiC family.</text>
</comment>
<comment type="caution">
    <text evidence="4">Lacks conserved residue(s) required for the propagation of feature annotation.</text>
</comment>
<evidence type="ECO:0000256" key="2">
    <source>
        <dbReference type="ARBA" id="ARBA00022688"/>
    </source>
</evidence>
<dbReference type="SUPFAM" id="SSF64288">
    <property type="entry name" value="Chorismate lyase-like"/>
    <property type="match status" value="1"/>
</dbReference>
<dbReference type="PANTHER" id="PTHR38683:SF1">
    <property type="entry name" value="CHORISMATE PYRUVATE-LYASE"/>
    <property type="match status" value="1"/>
</dbReference>
<dbReference type="EC" id="4.1.3.40" evidence="4"/>
<dbReference type="PANTHER" id="PTHR38683">
    <property type="entry name" value="CHORISMATE PYRUVATE-LYASE"/>
    <property type="match status" value="1"/>
</dbReference>
<keyword evidence="2 4" id="KW-0831">Ubiquinone biosynthesis</keyword>
<dbReference type="GO" id="GO:0006744">
    <property type="term" value="P:ubiquinone biosynthetic process"/>
    <property type="evidence" value="ECO:0007669"/>
    <property type="project" value="UniProtKB-UniRule"/>
</dbReference>
<dbReference type="GO" id="GO:0005829">
    <property type="term" value="C:cytosol"/>
    <property type="evidence" value="ECO:0007669"/>
    <property type="project" value="TreeGrafter"/>
</dbReference>
<protein>
    <recommendedName>
        <fullName evidence="4">Probable chorismate pyruvate-lyase</fullName>
        <shortName evidence="4">CL</shortName>
        <shortName evidence="4">CPL</shortName>
        <ecNumber evidence="4">4.1.3.40</ecNumber>
    </recommendedName>
</protein>
<feature type="binding site" evidence="4">
    <location>
        <position position="122"/>
    </location>
    <ligand>
        <name>substrate</name>
    </ligand>
</feature>
<comment type="function">
    <text evidence="4">Removes the pyruvyl group from chorismate, with concomitant aromatization of the ring, to provide 4-hydroxybenzoate (4HB) for the ubiquinone pathway.</text>
</comment>
<comment type="catalytic activity">
    <reaction evidence="4">
        <text>chorismate = 4-hydroxybenzoate + pyruvate</text>
        <dbReference type="Rhea" id="RHEA:16505"/>
        <dbReference type="ChEBI" id="CHEBI:15361"/>
        <dbReference type="ChEBI" id="CHEBI:17879"/>
        <dbReference type="ChEBI" id="CHEBI:29748"/>
        <dbReference type="EC" id="4.1.3.40"/>
    </reaction>
</comment>
<evidence type="ECO:0000256" key="4">
    <source>
        <dbReference type="HAMAP-Rule" id="MF_01632"/>
    </source>
</evidence>
<evidence type="ECO:0000313" key="6">
    <source>
        <dbReference type="Proteomes" id="UP000256899"/>
    </source>
</evidence>
<keyword evidence="6" id="KW-1185">Reference proteome</keyword>
<dbReference type="InterPro" id="IPR028978">
    <property type="entry name" value="Chorismate_lyase_/UTRA_dom_sf"/>
</dbReference>
<dbReference type="AlphaFoldDB" id="A0A3E0U7C8"/>
<evidence type="ECO:0000256" key="3">
    <source>
        <dbReference type="ARBA" id="ARBA00023239"/>
    </source>
</evidence>
<gene>
    <name evidence="4" type="primary">ubiC</name>
    <name evidence="5" type="ORF">DXX94_10770</name>
</gene>
<dbReference type="Pfam" id="PF04345">
    <property type="entry name" value="Chor_lyase"/>
    <property type="match status" value="1"/>
</dbReference>
<keyword evidence="4" id="KW-0670">Pyruvate</keyword>
<dbReference type="GO" id="GO:0008813">
    <property type="term" value="F:chorismate lyase activity"/>
    <property type="evidence" value="ECO:0007669"/>
    <property type="project" value="UniProtKB-UniRule"/>
</dbReference>
<dbReference type="RefSeq" id="WP_116018457.1">
    <property type="nucleotide sequence ID" value="NZ_QUOT01000001.1"/>
</dbReference>
<organism evidence="5 6">
    <name type="scientific">Thalassotalea euphylliae</name>
    <dbReference type="NCBI Taxonomy" id="1655234"/>
    <lineage>
        <taxon>Bacteria</taxon>
        <taxon>Pseudomonadati</taxon>
        <taxon>Pseudomonadota</taxon>
        <taxon>Gammaproteobacteria</taxon>
        <taxon>Alteromonadales</taxon>
        <taxon>Colwelliaceae</taxon>
        <taxon>Thalassotalea</taxon>
    </lineage>
</organism>
<sequence>MISFVMFDYTRLFPVTLNANWLTEPHLPLSPELKSWLYDGGSLTARLKEHCHQFEVIVLGQSEQLCSAQEACSHIKEGESVIVREVLLLCDGKPQVFARSLMPLSTLTGDEACLAGLGNMPLGQAIFNSPHLQRGEFSVAKFSSQSNVAQLAEQLELTPQHELWGRRSIFFLHDKPLAVAEVFLPQALAYQAMEASA</sequence>
<comment type="pathway">
    <text evidence="4">Cofactor biosynthesis; ubiquinone biosynthesis.</text>
</comment>
<proteinExistence type="inferred from homology"/>
<dbReference type="EMBL" id="QUOT01000001">
    <property type="protein sequence ID" value="REL32690.1"/>
    <property type="molecule type" value="Genomic_DNA"/>
</dbReference>
<comment type="subcellular location">
    <subcellularLocation>
        <location evidence="4">Cytoplasm</location>
    </subcellularLocation>
</comment>
<keyword evidence="3 4" id="KW-0456">Lyase</keyword>
<comment type="caution">
    <text evidence="5">The sequence shown here is derived from an EMBL/GenBank/DDBJ whole genome shotgun (WGS) entry which is preliminary data.</text>
</comment>
<dbReference type="HAMAP" id="MF_01632">
    <property type="entry name" value="UbiC"/>
    <property type="match status" value="1"/>
</dbReference>
<dbReference type="Proteomes" id="UP000256899">
    <property type="component" value="Unassembled WGS sequence"/>
</dbReference>
<dbReference type="UniPathway" id="UPA00232"/>
<feature type="binding site" evidence="4">
    <location>
        <position position="84"/>
    </location>
    <ligand>
        <name>substrate</name>
    </ligand>
</feature>
<keyword evidence="1 4" id="KW-0963">Cytoplasm</keyword>
<feature type="binding site" evidence="4">
    <location>
        <position position="181"/>
    </location>
    <ligand>
        <name>substrate</name>
    </ligand>
</feature>
<reference evidence="6" key="1">
    <citation type="submission" date="2018-08" db="EMBL/GenBank/DDBJ databases">
        <title>Thalassotalea euphylliae genome.</title>
        <authorList>
            <person name="Summers S."/>
            <person name="Rice S.A."/>
            <person name="Freckelton M.L."/>
            <person name="Nedved B.T."/>
            <person name="Hadfield M.G."/>
        </authorList>
    </citation>
    <scope>NUCLEOTIDE SEQUENCE [LARGE SCALE GENOMIC DNA]</scope>
    <source>
        <strain evidence="6">H3</strain>
    </source>
</reference>
<dbReference type="InterPro" id="IPR007440">
    <property type="entry name" value="Chorismate--pyruvate_lyase"/>
</dbReference>
<evidence type="ECO:0000313" key="5">
    <source>
        <dbReference type="EMBL" id="REL32690.1"/>
    </source>
</evidence>
<evidence type="ECO:0000256" key="1">
    <source>
        <dbReference type="ARBA" id="ARBA00022490"/>
    </source>
</evidence>
<dbReference type="GO" id="GO:0042866">
    <property type="term" value="P:pyruvate biosynthetic process"/>
    <property type="evidence" value="ECO:0007669"/>
    <property type="project" value="UniProtKB-UniRule"/>
</dbReference>
<name>A0A3E0U7C8_9GAMM</name>
<accession>A0A3E0U7C8</accession>